<gene>
    <name evidence="2" type="ORF">LSINAPIS_LOCUS9670</name>
</gene>
<accession>A0A5E4QMT1</accession>
<evidence type="ECO:0000313" key="2">
    <source>
        <dbReference type="EMBL" id="VVC98629.1"/>
    </source>
</evidence>
<evidence type="ECO:0000256" key="1">
    <source>
        <dbReference type="SAM" id="SignalP"/>
    </source>
</evidence>
<reference evidence="2 3" key="1">
    <citation type="submission" date="2017-07" db="EMBL/GenBank/DDBJ databases">
        <authorList>
            <person name="Talla V."/>
            <person name="Backstrom N."/>
        </authorList>
    </citation>
    <scope>NUCLEOTIDE SEQUENCE [LARGE SCALE GENOMIC DNA]</scope>
</reference>
<dbReference type="EMBL" id="FZQP02003667">
    <property type="protein sequence ID" value="VVC98629.1"/>
    <property type="molecule type" value="Genomic_DNA"/>
</dbReference>
<protein>
    <submittedName>
        <fullName evidence="2">Uncharacterized protein</fullName>
    </submittedName>
</protein>
<sequence>MMYIAMKWLSTMSVGMWLVLCCISYHGTRVTTTLAPVVHPESDCYKNKSVATEVADERRPVLLRPHNVLHCLMFCAGAAVVIVFNSKQDIISCAKRKLKTPINTNKMKKIKNKINVKNILINMNSRLLKYFITLWCISRNFTEKIIQIYNTRKVTSNYGPDSSFLQRLEDMKEEKKKLCRLLLATLHENKNIRMRCNLEYMAKTRLIRHIEDTKKALKENRCRYVSFQQLYLITQQENIFLKSRIKKVVKEKETAERNLLAVITQVCHSKNNELKAFCSKFIVQTRKNMFNLDVKSEIKSFLEKSGGVSQEETNLCKTKIAEDTTVIFRDEPELHGHIGECVWTVKDKDGLIEKLYEYKLANDGDTVRRIREYSVYFDKDCLLDYTSSRSLMKRTDSAGDSIPARAAHQSCGVNAHHSRYPITSKRFLTGSEAFQTFMQHNQYFLQHHERPSILG</sequence>
<name>A0A5E4QMT1_9NEOP</name>
<dbReference type="AlphaFoldDB" id="A0A5E4QMT1"/>
<organism evidence="2 3">
    <name type="scientific">Leptidea sinapis</name>
    <dbReference type="NCBI Taxonomy" id="189913"/>
    <lineage>
        <taxon>Eukaryota</taxon>
        <taxon>Metazoa</taxon>
        <taxon>Ecdysozoa</taxon>
        <taxon>Arthropoda</taxon>
        <taxon>Hexapoda</taxon>
        <taxon>Insecta</taxon>
        <taxon>Pterygota</taxon>
        <taxon>Neoptera</taxon>
        <taxon>Endopterygota</taxon>
        <taxon>Lepidoptera</taxon>
        <taxon>Glossata</taxon>
        <taxon>Ditrysia</taxon>
        <taxon>Papilionoidea</taxon>
        <taxon>Pieridae</taxon>
        <taxon>Dismorphiinae</taxon>
        <taxon>Leptidea</taxon>
    </lineage>
</organism>
<dbReference type="Proteomes" id="UP000324832">
    <property type="component" value="Unassembled WGS sequence"/>
</dbReference>
<feature type="chain" id="PRO_5023020649" evidence="1">
    <location>
        <begin position="28"/>
        <end position="455"/>
    </location>
</feature>
<evidence type="ECO:0000313" key="3">
    <source>
        <dbReference type="Proteomes" id="UP000324832"/>
    </source>
</evidence>
<feature type="signal peptide" evidence="1">
    <location>
        <begin position="1"/>
        <end position="27"/>
    </location>
</feature>
<keyword evidence="3" id="KW-1185">Reference proteome</keyword>
<proteinExistence type="predicted"/>
<keyword evidence="1" id="KW-0732">Signal</keyword>